<organism evidence="1 2">
    <name type="scientific">Roseburia inulinivorans</name>
    <dbReference type="NCBI Taxonomy" id="360807"/>
    <lineage>
        <taxon>Bacteria</taxon>
        <taxon>Bacillati</taxon>
        <taxon>Bacillota</taxon>
        <taxon>Clostridia</taxon>
        <taxon>Lachnospirales</taxon>
        <taxon>Lachnospiraceae</taxon>
        <taxon>Roseburia</taxon>
    </lineage>
</organism>
<dbReference type="Proteomes" id="UP000283701">
    <property type="component" value="Unassembled WGS sequence"/>
</dbReference>
<dbReference type="EMBL" id="QRHP01000012">
    <property type="protein sequence ID" value="RHF83237.1"/>
    <property type="molecule type" value="Genomic_DNA"/>
</dbReference>
<dbReference type="PANTHER" id="PTHR31118:SF12">
    <property type="entry name" value="CYCLASE-LIKE PROTEIN 2"/>
    <property type="match status" value="1"/>
</dbReference>
<dbReference type="InterPro" id="IPR037175">
    <property type="entry name" value="KFase_sf"/>
</dbReference>
<dbReference type="Pfam" id="PF04199">
    <property type="entry name" value="Cyclase"/>
    <property type="match status" value="1"/>
</dbReference>
<evidence type="ECO:0000313" key="1">
    <source>
        <dbReference type="EMBL" id="RHF83237.1"/>
    </source>
</evidence>
<protein>
    <submittedName>
        <fullName evidence="1">Cyclase family protein</fullName>
    </submittedName>
</protein>
<comment type="caution">
    <text evidence="1">The sequence shown here is derived from an EMBL/GenBank/DDBJ whole genome shotgun (WGS) entry which is preliminary data.</text>
</comment>
<dbReference type="PANTHER" id="PTHR31118">
    <property type="entry name" value="CYCLASE-LIKE PROTEIN 2"/>
    <property type="match status" value="1"/>
</dbReference>
<dbReference type="GO" id="GO:0019441">
    <property type="term" value="P:L-tryptophan catabolic process to kynurenine"/>
    <property type="evidence" value="ECO:0007669"/>
    <property type="project" value="InterPro"/>
</dbReference>
<accession>A0A3R6HRH1</accession>
<evidence type="ECO:0000313" key="2">
    <source>
        <dbReference type="Proteomes" id="UP000283701"/>
    </source>
</evidence>
<dbReference type="GO" id="GO:0004061">
    <property type="term" value="F:arylformamidase activity"/>
    <property type="evidence" value="ECO:0007669"/>
    <property type="project" value="InterPro"/>
</dbReference>
<reference evidence="1 2" key="1">
    <citation type="submission" date="2018-08" db="EMBL/GenBank/DDBJ databases">
        <title>A genome reference for cultivated species of the human gut microbiota.</title>
        <authorList>
            <person name="Zou Y."/>
            <person name="Xue W."/>
            <person name="Luo G."/>
        </authorList>
    </citation>
    <scope>NUCLEOTIDE SEQUENCE [LARGE SCALE GENOMIC DNA]</scope>
    <source>
        <strain evidence="1 2">AM23-23AC</strain>
    </source>
</reference>
<sequence>MTASFSERWIAMKITELVNKILEDAEFVDMTRMMEEGMPYWPTQPAFEAETIESQELGNESYFRKIVMCEHTGTHIDAGCHFVPGKPSVDEIPVTQIFGRAVNIDVTDTAPSGVVSVEKIQNFERKYGEITCGDIAFFRFGWDKKYGTKDYMENWPGISLEAGIYLQKKGVKAIGCDCLALDAYGSTNPNHPFLLGNGVNILENVDKLYELPEIFSVIGLACKFKDGSGAPIRLIALTDKK</sequence>
<proteinExistence type="predicted"/>
<name>A0A3R6HRH1_9FIRM</name>
<dbReference type="AlphaFoldDB" id="A0A3R6HRH1"/>
<gene>
    <name evidence="1" type="ORF">DW654_10855</name>
</gene>
<dbReference type="SUPFAM" id="SSF102198">
    <property type="entry name" value="Putative cyclase"/>
    <property type="match status" value="1"/>
</dbReference>
<dbReference type="InterPro" id="IPR007325">
    <property type="entry name" value="KFase/CYL"/>
</dbReference>
<dbReference type="Gene3D" id="3.50.30.50">
    <property type="entry name" value="Putative cyclase"/>
    <property type="match status" value="1"/>
</dbReference>